<evidence type="ECO:0000256" key="5">
    <source>
        <dbReference type="ARBA" id="ARBA00023002"/>
    </source>
</evidence>
<evidence type="ECO:0000313" key="10">
    <source>
        <dbReference type="RefSeq" id="XP_017783894.1"/>
    </source>
</evidence>
<evidence type="ECO:0000313" key="9">
    <source>
        <dbReference type="Proteomes" id="UP000695000"/>
    </source>
</evidence>
<comment type="similarity">
    <text evidence="2 8">Belongs to the cytochrome P450 family.</text>
</comment>
<accession>A0ABM1NAP4</accession>
<evidence type="ECO:0000256" key="8">
    <source>
        <dbReference type="RuleBase" id="RU000461"/>
    </source>
</evidence>
<keyword evidence="7 8" id="KW-0503">Monooxygenase</keyword>
<dbReference type="SUPFAM" id="SSF48264">
    <property type="entry name" value="Cytochrome P450"/>
    <property type="match status" value="1"/>
</dbReference>
<dbReference type="PRINTS" id="PR00463">
    <property type="entry name" value="EP450I"/>
</dbReference>
<protein>
    <submittedName>
        <fullName evidence="10">Cytochrome P450 CYP12A2-like</fullName>
    </submittedName>
</protein>
<evidence type="ECO:0000256" key="2">
    <source>
        <dbReference type="ARBA" id="ARBA00010617"/>
    </source>
</evidence>
<name>A0ABM1NAP4_NICVS</name>
<dbReference type="PROSITE" id="PS00086">
    <property type="entry name" value="CYTOCHROME_P450"/>
    <property type="match status" value="1"/>
</dbReference>
<evidence type="ECO:0000256" key="1">
    <source>
        <dbReference type="ARBA" id="ARBA00001971"/>
    </source>
</evidence>
<gene>
    <name evidence="10" type="primary">LOC108567759</name>
</gene>
<dbReference type="InterPro" id="IPR001128">
    <property type="entry name" value="Cyt_P450"/>
</dbReference>
<dbReference type="PANTHER" id="PTHR24279:SF120">
    <property type="entry name" value="CYTOCHROME P450"/>
    <property type="match status" value="1"/>
</dbReference>
<comment type="cofactor">
    <cofactor evidence="1">
        <name>heme</name>
        <dbReference type="ChEBI" id="CHEBI:30413"/>
    </cofactor>
</comment>
<reference evidence="10" key="1">
    <citation type="submission" date="2025-08" db="UniProtKB">
        <authorList>
            <consortium name="RefSeq"/>
        </authorList>
    </citation>
    <scope>IDENTIFICATION</scope>
    <source>
        <tissue evidence="10">Whole Larva</tissue>
    </source>
</reference>
<dbReference type="RefSeq" id="XP_017783894.1">
    <property type="nucleotide sequence ID" value="XM_017928405.1"/>
</dbReference>
<keyword evidence="4 8" id="KW-0479">Metal-binding</keyword>
<proteinExistence type="inferred from homology"/>
<organism evidence="9 10">
    <name type="scientific">Nicrophorus vespilloides</name>
    <name type="common">Boreal carrion beetle</name>
    <dbReference type="NCBI Taxonomy" id="110193"/>
    <lineage>
        <taxon>Eukaryota</taxon>
        <taxon>Metazoa</taxon>
        <taxon>Ecdysozoa</taxon>
        <taxon>Arthropoda</taxon>
        <taxon>Hexapoda</taxon>
        <taxon>Insecta</taxon>
        <taxon>Pterygota</taxon>
        <taxon>Neoptera</taxon>
        <taxon>Endopterygota</taxon>
        <taxon>Coleoptera</taxon>
        <taxon>Polyphaga</taxon>
        <taxon>Staphyliniformia</taxon>
        <taxon>Silphidae</taxon>
        <taxon>Nicrophorinae</taxon>
        <taxon>Nicrophorus</taxon>
    </lineage>
</organism>
<keyword evidence="9" id="KW-1185">Reference proteome</keyword>
<evidence type="ECO:0000256" key="7">
    <source>
        <dbReference type="ARBA" id="ARBA00023033"/>
    </source>
</evidence>
<dbReference type="PANTHER" id="PTHR24279">
    <property type="entry name" value="CYTOCHROME P450"/>
    <property type="match status" value="1"/>
</dbReference>
<dbReference type="CDD" id="cd11054">
    <property type="entry name" value="CYP24A1-like"/>
    <property type="match status" value="1"/>
</dbReference>
<dbReference type="InterPro" id="IPR002401">
    <property type="entry name" value="Cyt_P450_E_grp-I"/>
</dbReference>
<evidence type="ECO:0000256" key="3">
    <source>
        <dbReference type="ARBA" id="ARBA00022617"/>
    </source>
</evidence>
<keyword evidence="5 8" id="KW-0560">Oxidoreductase</keyword>
<keyword evidence="6 8" id="KW-0408">Iron</keyword>
<keyword evidence="3 8" id="KW-0349">Heme</keyword>
<dbReference type="InterPro" id="IPR036396">
    <property type="entry name" value="Cyt_P450_sf"/>
</dbReference>
<evidence type="ECO:0000256" key="4">
    <source>
        <dbReference type="ARBA" id="ARBA00022723"/>
    </source>
</evidence>
<evidence type="ECO:0000256" key="6">
    <source>
        <dbReference type="ARBA" id="ARBA00023004"/>
    </source>
</evidence>
<sequence length="579" mass="66266">MWRLICKKNVTKFNSAAGFFARNFADAHKTAASPFALPSEPSTTSISKPEEKLPFSNIVSKTEMVVNQRPDVSLKVQEEDLHKPIPFDEVPGPTALRYISKIWSVIPIFGNQVTTSTLQYVLSAGSQISWGNNLALFRYLLNEYGPVVRLHGPFGGDVVILSRPEHASVVFQNEGPYPIRSSLDCVEKYRLQYRLYRQAGPFSMHGPEWETLRKSIEPALEQSLNYQCDRIAKTCDNFVGRTMVIRNRQLEVPKSYKEELNKWCLECLCGIMFNKNLGFLDTKGLSSTAETSILLDSLSEATHAIRKCEFGLHMWKFFETPAWKRLVQNCDTIDHILGSYLKKSQEKLRERKEKNLETKPEDVSLIDCFLVKDSMVVEDILTVLLDMMLLGVNMTTHSAAFMMYHLARNPRVQHNLYQEISKLPENLTRDDLNNLPYLKACLHESLRLKPPMPVLSRILTKDITVHGYRIPKGTFMLIATNLSSLREEHFEDALKFKPERWLGMEVNKDMEALATIPFGLGPKACLAKNLAEVQICFLIIKMLRKFRIEYHYGDIESNNQLLAAPTRPLKFRLVDRLDG</sequence>
<dbReference type="Proteomes" id="UP000695000">
    <property type="component" value="Unplaced"/>
</dbReference>
<dbReference type="Gene3D" id="1.10.630.10">
    <property type="entry name" value="Cytochrome P450"/>
    <property type="match status" value="1"/>
</dbReference>
<dbReference type="Pfam" id="PF00067">
    <property type="entry name" value="p450"/>
    <property type="match status" value="1"/>
</dbReference>
<dbReference type="PRINTS" id="PR00385">
    <property type="entry name" value="P450"/>
</dbReference>
<dbReference type="GeneID" id="108567759"/>
<dbReference type="InterPro" id="IPR017972">
    <property type="entry name" value="Cyt_P450_CS"/>
</dbReference>
<dbReference type="InterPro" id="IPR050479">
    <property type="entry name" value="CYP11_CYP27_families"/>
</dbReference>